<dbReference type="InterPro" id="IPR036364">
    <property type="entry name" value="SEA_dom_sf"/>
</dbReference>
<dbReference type="InterPro" id="IPR033223">
    <property type="entry name" value="TTMP"/>
</dbReference>
<keyword evidence="5" id="KW-1185">Reference proteome</keyword>
<dbReference type="Proteomes" id="UP000694410">
    <property type="component" value="Unplaced"/>
</dbReference>
<evidence type="ECO:0000256" key="1">
    <source>
        <dbReference type="SAM" id="MobiDB-lite"/>
    </source>
</evidence>
<reference evidence="4" key="2">
    <citation type="submission" date="2025-09" db="UniProtKB">
        <authorList>
            <consortium name="Ensembl"/>
        </authorList>
    </citation>
    <scope>IDENTIFICATION</scope>
</reference>
<feature type="domain" description="SEA" evidence="3">
    <location>
        <begin position="140"/>
        <end position="192"/>
    </location>
</feature>
<evidence type="ECO:0000313" key="5">
    <source>
        <dbReference type="Proteomes" id="UP000694410"/>
    </source>
</evidence>
<feature type="compositionally biased region" description="Polar residues" evidence="1">
    <location>
        <begin position="18"/>
        <end position="30"/>
    </location>
</feature>
<organism evidence="4 5">
    <name type="scientific">Cyanistes caeruleus</name>
    <name type="common">Eurasian blue tit</name>
    <name type="synonym">Parus caeruleus</name>
    <dbReference type="NCBI Taxonomy" id="156563"/>
    <lineage>
        <taxon>Eukaryota</taxon>
        <taxon>Metazoa</taxon>
        <taxon>Chordata</taxon>
        <taxon>Craniata</taxon>
        <taxon>Vertebrata</taxon>
        <taxon>Euteleostomi</taxon>
        <taxon>Archelosauria</taxon>
        <taxon>Archosauria</taxon>
        <taxon>Dinosauria</taxon>
        <taxon>Saurischia</taxon>
        <taxon>Theropoda</taxon>
        <taxon>Coelurosauria</taxon>
        <taxon>Aves</taxon>
        <taxon>Neognathae</taxon>
        <taxon>Neoaves</taxon>
        <taxon>Telluraves</taxon>
        <taxon>Australaves</taxon>
        <taxon>Passeriformes</taxon>
        <taxon>Paridae</taxon>
        <taxon>Cyanistes</taxon>
    </lineage>
</organism>
<dbReference type="Gene3D" id="3.30.70.960">
    <property type="entry name" value="SEA domain"/>
    <property type="match status" value="1"/>
</dbReference>
<dbReference type="PANTHER" id="PTHR14636">
    <property type="entry name" value="TPA-INDUCED TRANSMEMBRANE PROTEIN"/>
    <property type="match status" value="1"/>
</dbReference>
<protein>
    <recommendedName>
        <fullName evidence="3">SEA domain-containing protein</fullName>
    </recommendedName>
</protein>
<dbReference type="Ensembl" id="ENSCCET00000026388.1">
    <property type="protein sequence ID" value="ENSCCEP00000017104.1"/>
    <property type="gene ID" value="ENSCCEG00000015889.1"/>
</dbReference>
<name>A0A8C0V4N6_CYACU</name>
<proteinExistence type="predicted"/>
<dbReference type="PANTHER" id="PTHR14636:SF1">
    <property type="entry name" value="TPA-INDUCED TRANSMEMBRANE PROTEIN"/>
    <property type="match status" value="1"/>
</dbReference>
<dbReference type="Pfam" id="PF01390">
    <property type="entry name" value="SEA"/>
    <property type="match status" value="1"/>
</dbReference>
<keyword evidence="2" id="KW-0472">Membrane</keyword>
<sequence length="278" mass="32655">MSWLRAHFRDRGPRRGPSSETEAMKRQSSVQEHEIIELRAHNVEESETDHDKALNAQMRKERDPWKSCRDVVFWKCKLWMVITTIFLVIFLVILISLILYSNVYTDEDDYWDPDELLSSGNFHNFSGTLELMCGLPHFSSEDITERLTEVYSSSPALGRYFRSAQVISFSNESSTVIYQLVFSVPPSTEGFMENNMNPDFIRNILRQNIYDEDTLNPGASECDRLKLNPTSLTCKCCTLEKLFLYKGQRYLWKRREIFLERYLDSLVYMICITILRTF</sequence>
<dbReference type="InterPro" id="IPR000082">
    <property type="entry name" value="SEA_dom"/>
</dbReference>
<evidence type="ECO:0000256" key="2">
    <source>
        <dbReference type="SAM" id="Phobius"/>
    </source>
</evidence>
<accession>A0A8C0V4N6</accession>
<dbReference type="SUPFAM" id="SSF82671">
    <property type="entry name" value="SEA domain"/>
    <property type="match status" value="1"/>
</dbReference>
<feature type="transmembrane region" description="Helical" evidence="2">
    <location>
        <begin position="78"/>
        <end position="100"/>
    </location>
</feature>
<reference evidence="4" key="1">
    <citation type="submission" date="2025-08" db="UniProtKB">
        <authorList>
            <consortium name="Ensembl"/>
        </authorList>
    </citation>
    <scope>IDENTIFICATION</scope>
</reference>
<evidence type="ECO:0000313" key="4">
    <source>
        <dbReference type="Ensembl" id="ENSCCEP00000017104.1"/>
    </source>
</evidence>
<keyword evidence="2" id="KW-0812">Transmembrane</keyword>
<feature type="region of interest" description="Disordered" evidence="1">
    <location>
        <begin position="1"/>
        <end position="30"/>
    </location>
</feature>
<dbReference type="AlphaFoldDB" id="A0A8C0V4N6"/>
<gene>
    <name evidence="4" type="primary">C1H3orf52</name>
</gene>
<keyword evidence="2" id="KW-1133">Transmembrane helix</keyword>
<evidence type="ECO:0000259" key="3">
    <source>
        <dbReference type="Pfam" id="PF01390"/>
    </source>
</evidence>